<reference evidence="6" key="1">
    <citation type="submission" date="2019-05" db="EMBL/GenBank/DDBJ databases">
        <title>Annotation for the trematode Fasciolopsis buski.</title>
        <authorList>
            <person name="Choi Y.-J."/>
        </authorList>
    </citation>
    <scope>NUCLEOTIDE SEQUENCE</scope>
    <source>
        <strain evidence="6">HT</strain>
        <tissue evidence="6">Whole worm</tissue>
    </source>
</reference>
<keyword evidence="6" id="KW-0547">Nucleotide-binding</keyword>
<accession>A0A8E0S4Z1</accession>
<comment type="caution">
    <text evidence="6">The sequence shown here is derived from an EMBL/GenBank/DDBJ whole genome shotgun (WGS) entry which is preliminary data.</text>
</comment>
<evidence type="ECO:0000256" key="4">
    <source>
        <dbReference type="SAM" id="SignalP"/>
    </source>
</evidence>
<comment type="catalytic activity">
    <reaction evidence="2">
        <text>Couples ATP hydrolysis with the unwinding of duplex DNA by translocating in the 3'-5' direction.</text>
        <dbReference type="EC" id="5.6.2.4"/>
    </reaction>
</comment>
<gene>
    <name evidence="6" type="ORF">FBUS_11718</name>
</gene>
<comment type="similarity">
    <text evidence="1">Belongs to the helicase family. RecQ subfamily.</text>
</comment>
<evidence type="ECO:0000256" key="2">
    <source>
        <dbReference type="ARBA" id="ARBA00034617"/>
    </source>
</evidence>
<dbReference type="PANTHER" id="PTHR13710">
    <property type="entry name" value="DNA HELICASE RECQ FAMILY MEMBER"/>
    <property type="match status" value="1"/>
</dbReference>
<keyword evidence="6" id="KW-0378">Hydrolase</keyword>
<feature type="non-terminal residue" evidence="6">
    <location>
        <position position="1"/>
    </location>
</feature>
<dbReference type="Pfam" id="PF00271">
    <property type="entry name" value="Helicase_C"/>
    <property type="match status" value="1"/>
</dbReference>
<dbReference type="InterPro" id="IPR027417">
    <property type="entry name" value="P-loop_NTPase"/>
</dbReference>
<protein>
    <recommendedName>
        <fullName evidence="3">DNA 3'-5' helicase</fullName>
        <ecNumber evidence="3">5.6.2.4</ecNumber>
    </recommendedName>
</protein>
<dbReference type="SUPFAM" id="SSF52540">
    <property type="entry name" value="P-loop containing nucleoside triphosphate hydrolases"/>
    <property type="match status" value="1"/>
</dbReference>
<dbReference type="AlphaFoldDB" id="A0A8E0S4Z1"/>
<feature type="signal peptide" evidence="4">
    <location>
        <begin position="1"/>
        <end position="30"/>
    </location>
</feature>
<dbReference type="GO" id="GO:0005634">
    <property type="term" value="C:nucleus"/>
    <property type="evidence" value="ECO:0007669"/>
    <property type="project" value="TreeGrafter"/>
</dbReference>
<dbReference type="OrthoDB" id="10261556at2759"/>
<keyword evidence="4" id="KW-0732">Signal</keyword>
<evidence type="ECO:0000256" key="1">
    <source>
        <dbReference type="ARBA" id="ARBA00005446"/>
    </source>
</evidence>
<dbReference type="EMBL" id="LUCM01002593">
    <property type="protein sequence ID" value="KAA0197105.1"/>
    <property type="molecule type" value="Genomic_DNA"/>
</dbReference>
<evidence type="ECO:0000259" key="5">
    <source>
        <dbReference type="PROSITE" id="PS51194"/>
    </source>
</evidence>
<keyword evidence="6" id="KW-0347">Helicase</keyword>
<dbReference type="GO" id="GO:0000724">
    <property type="term" value="P:double-strand break repair via homologous recombination"/>
    <property type="evidence" value="ECO:0007669"/>
    <property type="project" value="TreeGrafter"/>
</dbReference>
<dbReference type="PROSITE" id="PS51194">
    <property type="entry name" value="HELICASE_CTER"/>
    <property type="match status" value="1"/>
</dbReference>
<dbReference type="Proteomes" id="UP000728185">
    <property type="component" value="Unassembled WGS sequence"/>
</dbReference>
<dbReference type="GO" id="GO:0009378">
    <property type="term" value="F:four-way junction helicase activity"/>
    <property type="evidence" value="ECO:0007669"/>
    <property type="project" value="TreeGrafter"/>
</dbReference>
<dbReference type="EC" id="5.6.2.4" evidence="3"/>
<evidence type="ECO:0000313" key="7">
    <source>
        <dbReference type="Proteomes" id="UP000728185"/>
    </source>
</evidence>
<dbReference type="SMART" id="SM00490">
    <property type="entry name" value="HELICc"/>
    <property type="match status" value="1"/>
</dbReference>
<evidence type="ECO:0000256" key="3">
    <source>
        <dbReference type="ARBA" id="ARBA00034808"/>
    </source>
</evidence>
<keyword evidence="6" id="KW-0067">ATP-binding</keyword>
<feature type="chain" id="PRO_5034408742" description="DNA 3'-5' helicase" evidence="4">
    <location>
        <begin position="31"/>
        <end position="213"/>
    </location>
</feature>
<dbReference type="PANTHER" id="PTHR13710:SF108">
    <property type="entry name" value="ATP-DEPENDENT DNA HELICASE Q4"/>
    <property type="match status" value="1"/>
</dbReference>
<proteinExistence type="inferred from homology"/>
<organism evidence="6 7">
    <name type="scientific">Fasciolopsis buskii</name>
    <dbReference type="NCBI Taxonomy" id="27845"/>
    <lineage>
        <taxon>Eukaryota</taxon>
        <taxon>Metazoa</taxon>
        <taxon>Spiralia</taxon>
        <taxon>Lophotrochozoa</taxon>
        <taxon>Platyhelminthes</taxon>
        <taxon>Trematoda</taxon>
        <taxon>Digenea</taxon>
        <taxon>Plagiorchiida</taxon>
        <taxon>Echinostomata</taxon>
        <taxon>Echinostomatoidea</taxon>
        <taxon>Fasciolidae</taxon>
        <taxon>Fasciolopsis</taxon>
    </lineage>
</organism>
<dbReference type="Gene3D" id="3.40.50.300">
    <property type="entry name" value="P-loop containing nucleotide triphosphate hydrolases"/>
    <property type="match status" value="1"/>
</dbReference>
<dbReference type="GO" id="GO:0043138">
    <property type="term" value="F:3'-5' DNA helicase activity"/>
    <property type="evidence" value="ECO:0007669"/>
    <property type="project" value="UniProtKB-EC"/>
</dbReference>
<feature type="domain" description="Helicase C-terminal" evidence="5">
    <location>
        <begin position="84"/>
        <end position="213"/>
    </location>
</feature>
<dbReference type="GO" id="GO:0005737">
    <property type="term" value="C:cytoplasm"/>
    <property type="evidence" value="ECO:0007669"/>
    <property type="project" value="TreeGrafter"/>
</dbReference>
<dbReference type="InterPro" id="IPR001650">
    <property type="entry name" value="Helicase_C-like"/>
</dbReference>
<name>A0A8E0S4Z1_9TREM</name>
<evidence type="ECO:0000313" key="6">
    <source>
        <dbReference type="EMBL" id="KAA0197105.1"/>
    </source>
</evidence>
<dbReference type="GO" id="GO:0005694">
    <property type="term" value="C:chromosome"/>
    <property type="evidence" value="ECO:0007669"/>
    <property type="project" value="TreeGrafter"/>
</dbReference>
<sequence>SQVVRNQCHNRSLSSSFVLLIGLSATCTSATVANVCRNLGMSDSAPRLVGDRLNEETIFGPGYVQPVLSPIPSNLTITASTDYNRDEALLALLTRAPFNELTGGILVYCASRDQTERLASFVRTSLQSVVNKVGRRRLDWSTAAYHAGQTGAERARIQKRFMLGRLRVLFATSAFGMGVNKSDLQAVIHYSLTRSFENYIQVTIQVIVVCFFC</sequence>
<keyword evidence="7" id="KW-1185">Reference proteome</keyword>